<sequence>MQTGMISEQVLEGETGTIHYSYFIPENYDENQKYPLMVAMPGYDMMWFGEESSGANLNWSGFLCWAQLPEDMIVVSAQLTDWHETSARQAIELTEYFIDHFSVDNNHVYAAGYSAGGETMSQAVSMRPDLYAAYLHGASQWDGEFTPVVENSVAVYIFMAENDEYYGSERALNAYSSLRTAYENAGWTADEIDTVLQIQTPDNEWFAERGVTGNYHGGGNVVFDETDILEWIVAHDKGGK</sequence>
<dbReference type="SUPFAM" id="SSF53474">
    <property type="entry name" value="alpha/beta-Hydrolases"/>
    <property type="match status" value="1"/>
</dbReference>
<dbReference type="Pfam" id="PF00326">
    <property type="entry name" value="Peptidase_S9"/>
    <property type="match status" value="1"/>
</dbReference>
<name>C0EAT6_9FIRM</name>
<dbReference type="Proteomes" id="UP000003340">
    <property type="component" value="Unassembled WGS sequence"/>
</dbReference>
<dbReference type="InterPro" id="IPR029058">
    <property type="entry name" value="AB_hydrolase_fold"/>
</dbReference>
<dbReference type="EMBL" id="ACEC01000035">
    <property type="protein sequence ID" value="EEG31404.1"/>
    <property type="molecule type" value="Genomic_DNA"/>
</dbReference>
<organism evidence="2 3">
    <name type="scientific">[Clostridium] methylpentosum DSM 5476</name>
    <dbReference type="NCBI Taxonomy" id="537013"/>
    <lineage>
        <taxon>Bacteria</taxon>
        <taxon>Bacillati</taxon>
        <taxon>Bacillota</taxon>
        <taxon>Clostridia</taxon>
        <taxon>Eubacteriales</taxon>
        <taxon>Oscillospiraceae</taxon>
        <taxon>Oscillospiraceae incertae sedis</taxon>
    </lineage>
</organism>
<dbReference type="AlphaFoldDB" id="C0EAT6"/>
<evidence type="ECO:0000313" key="3">
    <source>
        <dbReference type="Proteomes" id="UP000003340"/>
    </source>
</evidence>
<accession>C0EAT6</accession>
<dbReference type="Gene3D" id="3.40.50.1820">
    <property type="entry name" value="alpha/beta hydrolase"/>
    <property type="match status" value="1"/>
</dbReference>
<gene>
    <name evidence="2" type="ORF">CLOSTMETH_00950</name>
</gene>
<evidence type="ECO:0000259" key="1">
    <source>
        <dbReference type="Pfam" id="PF00326"/>
    </source>
</evidence>
<dbReference type="GO" id="GO:0006508">
    <property type="term" value="P:proteolysis"/>
    <property type="evidence" value="ECO:0007669"/>
    <property type="project" value="InterPro"/>
</dbReference>
<evidence type="ECO:0000313" key="2">
    <source>
        <dbReference type="EMBL" id="EEG31404.1"/>
    </source>
</evidence>
<dbReference type="GO" id="GO:0008236">
    <property type="term" value="F:serine-type peptidase activity"/>
    <property type="evidence" value="ECO:0007669"/>
    <property type="project" value="InterPro"/>
</dbReference>
<dbReference type="eggNOG" id="COG4099">
    <property type="taxonomic scope" value="Bacteria"/>
</dbReference>
<keyword evidence="3" id="KW-1185">Reference proteome</keyword>
<comment type="caution">
    <text evidence="2">The sequence shown here is derived from an EMBL/GenBank/DDBJ whole genome shotgun (WGS) entry which is preliminary data.</text>
</comment>
<reference evidence="2 3" key="2">
    <citation type="submission" date="2009-02" db="EMBL/GenBank/DDBJ databases">
        <title>Draft genome sequence of Clostridium methylpentosum (DSM 5476).</title>
        <authorList>
            <person name="Sudarsanam P."/>
            <person name="Ley R."/>
            <person name="Guruge J."/>
            <person name="Turnbaugh P.J."/>
            <person name="Mahowald M."/>
            <person name="Liep D."/>
            <person name="Gordon J."/>
        </authorList>
    </citation>
    <scope>NUCLEOTIDE SEQUENCE [LARGE SCALE GENOMIC DNA]</scope>
    <source>
        <strain evidence="2 3">DSM 5476</strain>
    </source>
</reference>
<dbReference type="HOGENOM" id="CLU_078786_0_0_9"/>
<dbReference type="STRING" id="537013.CLOSTMETH_00950"/>
<protein>
    <recommendedName>
        <fullName evidence="1">Peptidase S9 prolyl oligopeptidase catalytic domain-containing protein</fullName>
    </recommendedName>
</protein>
<reference evidence="2 3" key="1">
    <citation type="submission" date="2009-01" db="EMBL/GenBank/DDBJ databases">
        <authorList>
            <person name="Fulton L."/>
            <person name="Clifton S."/>
            <person name="Fulton B."/>
            <person name="Xu J."/>
            <person name="Minx P."/>
            <person name="Pepin K.H."/>
            <person name="Johnson M."/>
            <person name="Bhonagiri V."/>
            <person name="Nash W.E."/>
            <person name="Mardis E.R."/>
            <person name="Wilson R.K."/>
        </authorList>
    </citation>
    <scope>NUCLEOTIDE SEQUENCE [LARGE SCALE GENOMIC DNA]</scope>
    <source>
        <strain evidence="2 3">DSM 5476</strain>
    </source>
</reference>
<proteinExistence type="predicted"/>
<feature type="domain" description="Peptidase S9 prolyl oligopeptidase catalytic" evidence="1">
    <location>
        <begin position="81"/>
        <end position="149"/>
    </location>
</feature>
<dbReference type="InterPro" id="IPR001375">
    <property type="entry name" value="Peptidase_S9_cat"/>
</dbReference>